<evidence type="ECO:0000256" key="2">
    <source>
        <dbReference type="ARBA" id="ARBA00009761"/>
    </source>
</evidence>
<organism evidence="4 5">
    <name type="scientific">[Candida] anglica</name>
    <dbReference type="NCBI Taxonomy" id="148631"/>
    <lineage>
        <taxon>Eukaryota</taxon>
        <taxon>Fungi</taxon>
        <taxon>Dikarya</taxon>
        <taxon>Ascomycota</taxon>
        <taxon>Saccharomycotina</taxon>
        <taxon>Pichiomycetes</taxon>
        <taxon>Debaryomycetaceae</taxon>
        <taxon>Kurtzmaniella</taxon>
    </lineage>
</organism>
<evidence type="ECO:0000256" key="3">
    <source>
        <dbReference type="ARBA" id="ARBA00023242"/>
    </source>
</evidence>
<comment type="similarity">
    <text evidence="2">Belongs to the replication factor A protein 3 family.</text>
</comment>
<dbReference type="InterPro" id="IPR012340">
    <property type="entry name" value="NA-bd_OB-fold"/>
</dbReference>
<reference evidence="4 5" key="1">
    <citation type="submission" date="2024-01" db="EMBL/GenBank/DDBJ databases">
        <authorList>
            <consortium name="Genoscope - CEA"/>
            <person name="William W."/>
        </authorList>
    </citation>
    <scope>NUCLEOTIDE SEQUENCE [LARGE SCALE GENOMIC DNA]</scope>
    <source>
        <strain evidence="4 5">29B2s-10</strain>
    </source>
</reference>
<dbReference type="Proteomes" id="UP001497600">
    <property type="component" value="Chromosome A"/>
</dbReference>
<dbReference type="SUPFAM" id="SSF50249">
    <property type="entry name" value="Nucleic acid-binding proteins"/>
    <property type="match status" value="1"/>
</dbReference>
<keyword evidence="5" id="KW-1185">Reference proteome</keyword>
<evidence type="ECO:0000313" key="5">
    <source>
        <dbReference type="Proteomes" id="UP001497600"/>
    </source>
</evidence>
<dbReference type="EMBL" id="OZ004253">
    <property type="protein sequence ID" value="CAK7893610.1"/>
    <property type="molecule type" value="Genomic_DNA"/>
</dbReference>
<gene>
    <name evidence="4" type="ORF">CAAN4_A08064</name>
</gene>
<accession>A0ABP0EAH5</accession>
<proteinExistence type="inferred from homology"/>
<keyword evidence="3" id="KW-0539">Nucleus</keyword>
<dbReference type="Gene3D" id="2.40.50.140">
    <property type="entry name" value="Nucleic acid-binding proteins"/>
    <property type="match status" value="1"/>
</dbReference>
<evidence type="ECO:0000313" key="4">
    <source>
        <dbReference type="EMBL" id="CAK7893610.1"/>
    </source>
</evidence>
<protein>
    <recommendedName>
        <fullName evidence="6">Replication factor A protein 3</fullName>
    </recommendedName>
</protein>
<comment type="subcellular location">
    <subcellularLocation>
        <location evidence="1">Nucleus</location>
    </subcellularLocation>
</comment>
<evidence type="ECO:0008006" key="6">
    <source>
        <dbReference type="Google" id="ProtNLM"/>
    </source>
</evidence>
<dbReference type="Pfam" id="PF08661">
    <property type="entry name" value="Rep_fac-A_3"/>
    <property type="match status" value="1"/>
</dbReference>
<evidence type="ECO:0000256" key="1">
    <source>
        <dbReference type="ARBA" id="ARBA00004123"/>
    </source>
</evidence>
<name>A0ABP0EAH5_9ASCO</name>
<dbReference type="InterPro" id="IPR013970">
    <property type="entry name" value="Rfa2"/>
</dbReference>
<dbReference type="CDD" id="cd04479">
    <property type="entry name" value="RPA3"/>
    <property type="match status" value="1"/>
</dbReference>
<sequence length="106" mass="11598">MDNVTIRTDASLLPQHQGKIVRIIGKCESYDASSRHTTLNSNGPIRLALTGNDSFTVGNNYEIIGQVSSDAASVRVMSVIELSDNVNFDVVKKLVQYAQKVPELYA</sequence>